<name>A0A0P1BJT2_9BASI</name>
<organism evidence="2 3">
    <name type="scientific">Ceraceosorus bombacis</name>
    <dbReference type="NCBI Taxonomy" id="401625"/>
    <lineage>
        <taxon>Eukaryota</taxon>
        <taxon>Fungi</taxon>
        <taxon>Dikarya</taxon>
        <taxon>Basidiomycota</taxon>
        <taxon>Ustilaginomycotina</taxon>
        <taxon>Exobasidiomycetes</taxon>
        <taxon>Ceraceosorales</taxon>
        <taxon>Ceraceosoraceae</taxon>
        <taxon>Ceraceosorus</taxon>
    </lineage>
</organism>
<evidence type="ECO:0000313" key="3">
    <source>
        <dbReference type="Proteomes" id="UP000054845"/>
    </source>
</evidence>
<reference evidence="2 3" key="1">
    <citation type="submission" date="2014-09" db="EMBL/GenBank/DDBJ databases">
        <authorList>
            <person name="Magalhaes I.L.F."/>
            <person name="Oliveira U."/>
            <person name="Santos F.R."/>
            <person name="Vidigal T.H.D.A."/>
            <person name="Brescovit A.D."/>
            <person name="Santos A.J."/>
        </authorList>
    </citation>
    <scope>NUCLEOTIDE SEQUENCE [LARGE SCALE GENOMIC DNA]</scope>
</reference>
<feature type="region of interest" description="Disordered" evidence="1">
    <location>
        <begin position="240"/>
        <end position="261"/>
    </location>
</feature>
<feature type="compositionally biased region" description="Basic and acidic residues" evidence="1">
    <location>
        <begin position="40"/>
        <end position="54"/>
    </location>
</feature>
<dbReference type="AlphaFoldDB" id="A0A0P1BJT2"/>
<dbReference type="EMBL" id="CCYA01000278">
    <property type="protein sequence ID" value="CEH16327.1"/>
    <property type="molecule type" value="Genomic_DNA"/>
</dbReference>
<dbReference type="OrthoDB" id="10422771at2759"/>
<feature type="compositionally biased region" description="Basic residues" evidence="1">
    <location>
        <begin position="240"/>
        <end position="251"/>
    </location>
</feature>
<protein>
    <submittedName>
        <fullName evidence="2">Uncharacterized protein</fullName>
    </submittedName>
</protein>
<feature type="region of interest" description="Disordered" evidence="1">
    <location>
        <begin position="1"/>
        <end position="90"/>
    </location>
</feature>
<evidence type="ECO:0000313" key="2">
    <source>
        <dbReference type="EMBL" id="CEH16327.1"/>
    </source>
</evidence>
<dbReference type="Proteomes" id="UP000054845">
    <property type="component" value="Unassembled WGS sequence"/>
</dbReference>
<sequence length="261" mass="29387">MLDAPASVHLPNEAPHLQEHNFLPPQGGQPSRPQVVTPLRHHEGQSSHAQEGRPPRSPKKLKTTDGASSMPLRKGQHDENNVTDENGLEINWRGRDPENVWNKDIRKALEWHRDTHMPDMRAFTLYRSWQEGRGKEPLPHFQGLAFDKHRIRIPADGKTSLGQKMEPKGYHLIYGKPGEQAAMPGSHGSVITSQLQDPTSGGLGQYSTGASFREARNHPYYQAHPKAFMTDLSDLIKGVKHKRTPPTRKSRLTNLQQDQGQ</sequence>
<proteinExistence type="predicted"/>
<feature type="compositionally biased region" description="Polar residues" evidence="1">
    <location>
        <begin position="252"/>
        <end position="261"/>
    </location>
</feature>
<accession>A0A0P1BJT2</accession>
<keyword evidence="3" id="KW-1185">Reference proteome</keyword>
<evidence type="ECO:0000256" key="1">
    <source>
        <dbReference type="SAM" id="MobiDB-lite"/>
    </source>
</evidence>